<comment type="subunit">
    <text evidence="10">Component of the ubiquinol-cytochrome c oxidoreductase (cytochrome b-c1 complex, complex III, CIII), a multisubunit enzyme composed of 3 respiratory subunits cytochrome b, cytochrome c1 and Rieske protein, 2 core protein subunits, and additional low-molecular weight protein subunits. The complex exists as an obligatory dimer and forms supercomplexes (SCs) in the inner mitochondrial membrane with cytochrome c oxidase (complex IV, CIV).</text>
</comment>
<comment type="subcellular location">
    <subcellularLocation>
        <location evidence="1">Mitochondrion inner membrane</location>
        <topology evidence="1">Peripheral membrane protein</topology>
        <orientation evidence="1">Matrix side</orientation>
    </subcellularLocation>
</comment>
<evidence type="ECO:0000256" key="10">
    <source>
        <dbReference type="ARBA" id="ARBA00038521"/>
    </source>
</evidence>
<dbReference type="GeneID" id="100209109"/>
<gene>
    <name evidence="13" type="primary">LOC100209109</name>
</gene>
<evidence type="ECO:0000256" key="4">
    <source>
        <dbReference type="ARBA" id="ARBA00022448"/>
    </source>
</evidence>
<dbReference type="Gene3D" id="1.10.1090.10">
    <property type="entry name" value="Cytochrome b-c1 complex subunit 7"/>
    <property type="match status" value="1"/>
</dbReference>
<dbReference type="InterPro" id="IPR003197">
    <property type="entry name" value="QCR7"/>
</dbReference>
<evidence type="ECO:0000256" key="7">
    <source>
        <dbReference type="ARBA" id="ARBA00022982"/>
    </source>
</evidence>
<evidence type="ECO:0000256" key="9">
    <source>
        <dbReference type="ARBA" id="ARBA00023136"/>
    </source>
</evidence>
<keyword evidence="5 11" id="KW-0679">Respiratory chain</keyword>
<sequence>MAAARAGNPSVLQKYFNAFRGWYLNASGYRALGLRIDDLLKEEDPDVKNAVQRLSEEEYNLRAFRIKRAMDLSLKHQILPKDQWTKPDEDVFYLTPLVEAVTKERKERESLDRV</sequence>
<dbReference type="PIRSF" id="PIRSF000022">
    <property type="entry name" value="Bc1_14K"/>
    <property type="match status" value="1"/>
</dbReference>
<dbReference type="SUPFAM" id="SSF81524">
    <property type="entry name" value="14 kDa protein of cytochrome bc1 complex (Ubiquinol-cytochrome c reductase)"/>
    <property type="match status" value="1"/>
</dbReference>
<accession>A0ABM4D9M8</accession>
<evidence type="ECO:0000256" key="11">
    <source>
        <dbReference type="PIRNR" id="PIRNR000022"/>
    </source>
</evidence>
<evidence type="ECO:0000256" key="6">
    <source>
        <dbReference type="ARBA" id="ARBA00022792"/>
    </source>
</evidence>
<keyword evidence="9 11" id="KW-0472">Membrane</keyword>
<evidence type="ECO:0000313" key="13">
    <source>
        <dbReference type="RefSeq" id="XP_065671039.1"/>
    </source>
</evidence>
<dbReference type="Proteomes" id="UP001652625">
    <property type="component" value="Chromosome 13"/>
</dbReference>
<comment type="similarity">
    <text evidence="2 11">Belongs to the UQCRB/QCR7 family.</text>
</comment>
<protein>
    <recommendedName>
        <fullName evidence="3 11">Cytochrome b-c1 complex subunit 7</fullName>
    </recommendedName>
</protein>
<dbReference type="PANTHER" id="PTHR12022:SF0">
    <property type="entry name" value="CYTOCHROME B-C1 COMPLEX SUBUNIT 7"/>
    <property type="match status" value="1"/>
</dbReference>
<keyword evidence="7 11" id="KW-0249">Electron transport</keyword>
<evidence type="ECO:0000256" key="8">
    <source>
        <dbReference type="ARBA" id="ARBA00023128"/>
    </source>
</evidence>
<keyword evidence="4 11" id="KW-0813">Transport</keyword>
<evidence type="ECO:0000313" key="12">
    <source>
        <dbReference type="Proteomes" id="UP001652625"/>
    </source>
</evidence>
<proteinExistence type="inferred from homology"/>
<evidence type="ECO:0000256" key="5">
    <source>
        <dbReference type="ARBA" id="ARBA00022660"/>
    </source>
</evidence>
<dbReference type="Pfam" id="PF02271">
    <property type="entry name" value="UCR_14kD"/>
    <property type="match status" value="1"/>
</dbReference>
<comment type="function">
    <text evidence="11">Component of the ubiquinol-cytochrome c oxidoreductase, a multisubunit transmembrane complex that is part of the mitochondrial electron transport chain which drives oxidative phosphorylation.</text>
</comment>
<dbReference type="PANTHER" id="PTHR12022">
    <property type="entry name" value="UBIQUINOL-CYTOCHROME C REDUCTASE COMPLEX 14 KD PROTEIN"/>
    <property type="match status" value="1"/>
</dbReference>
<dbReference type="RefSeq" id="XP_065671039.1">
    <property type="nucleotide sequence ID" value="XM_065814967.1"/>
</dbReference>
<name>A0ABM4D9M8_HYDVU</name>
<dbReference type="InterPro" id="IPR036544">
    <property type="entry name" value="QCR7_sf"/>
</dbReference>
<evidence type="ECO:0000256" key="1">
    <source>
        <dbReference type="ARBA" id="ARBA00004443"/>
    </source>
</evidence>
<keyword evidence="8 11" id="KW-0496">Mitochondrion</keyword>
<keyword evidence="6 11" id="KW-0999">Mitochondrion inner membrane</keyword>
<organism evidence="12 13">
    <name type="scientific">Hydra vulgaris</name>
    <name type="common">Hydra</name>
    <name type="synonym">Hydra attenuata</name>
    <dbReference type="NCBI Taxonomy" id="6087"/>
    <lineage>
        <taxon>Eukaryota</taxon>
        <taxon>Metazoa</taxon>
        <taxon>Cnidaria</taxon>
        <taxon>Hydrozoa</taxon>
        <taxon>Hydroidolina</taxon>
        <taxon>Anthoathecata</taxon>
        <taxon>Aplanulata</taxon>
        <taxon>Hydridae</taxon>
        <taxon>Hydra</taxon>
    </lineage>
</organism>
<reference evidence="13" key="1">
    <citation type="submission" date="2025-08" db="UniProtKB">
        <authorList>
            <consortium name="RefSeq"/>
        </authorList>
    </citation>
    <scope>IDENTIFICATION</scope>
</reference>
<evidence type="ECO:0000256" key="2">
    <source>
        <dbReference type="ARBA" id="ARBA00008554"/>
    </source>
</evidence>
<keyword evidence="12" id="KW-1185">Reference proteome</keyword>
<evidence type="ECO:0000256" key="3">
    <source>
        <dbReference type="ARBA" id="ARBA00016323"/>
    </source>
</evidence>